<evidence type="ECO:0000256" key="5">
    <source>
        <dbReference type="ARBA" id="ARBA00022807"/>
    </source>
</evidence>
<gene>
    <name evidence="10" type="ORF">AB4Y30_12505</name>
</gene>
<feature type="compositionally biased region" description="Low complexity" evidence="7">
    <location>
        <begin position="267"/>
        <end position="294"/>
    </location>
</feature>
<dbReference type="RefSeq" id="WP_368652568.1">
    <property type="nucleotide sequence ID" value="NZ_CP162599.1"/>
</dbReference>
<evidence type="ECO:0000259" key="9">
    <source>
        <dbReference type="PROSITE" id="PS51935"/>
    </source>
</evidence>
<keyword evidence="4" id="KW-0378">Hydrolase</keyword>
<keyword evidence="2" id="KW-0645">Protease</keyword>
<dbReference type="GO" id="GO:0006508">
    <property type="term" value="P:proteolysis"/>
    <property type="evidence" value="ECO:0007669"/>
    <property type="project" value="UniProtKB-KW"/>
</dbReference>
<sequence>MKKFIITATTVTVVGLGSVFFTNTANAESVKELENKQTEIQNERQEVKANLSKAEAEIADVLIDLKEINQEIARVEQALIENQKVVEKTEKNIDKTEKEIADLEAEIADLEESIELRFDKLKERVVAYQQNGGDIQYLEVLFGAKSFVDFISNANAVVQLTNADADILAGIEADKEIVEAKKQEVEEKLIVLNEEKVELEGMAQLIKDQKEEEEAKKSELEEKESKLTSLKADLETKDSNLASLEAQVRADIEIARTPVPEPTPEVASATAAENAGSGNSNNSGNNEAPASSNATKAKPQTQKQSEPASSTPAPPTGKNISKAITAGNAHLGTPYVWGGKGPGGFDCSGFVSWAFKQAGYSIPSSTAGLQSVGTKVSYSDIRPGDLVFFDTYKTNGHVGIYVGNGNWIGAQNSTGLAIASMDNSYWKSKFNGHVRRVN</sequence>
<feature type="coiled-coil region" evidence="6">
    <location>
        <begin position="168"/>
        <end position="247"/>
    </location>
</feature>
<dbReference type="SUPFAM" id="SSF54001">
    <property type="entry name" value="Cysteine proteinases"/>
    <property type="match status" value="1"/>
</dbReference>
<keyword evidence="3 8" id="KW-0732">Signal</keyword>
<accession>A0AB39HNH7</accession>
<evidence type="ECO:0000256" key="3">
    <source>
        <dbReference type="ARBA" id="ARBA00022729"/>
    </source>
</evidence>
<evidence type="ECO:0000256" key="4">
    <source>
        <dbReference type="ARBA" id="ARBA00022801"/>
    </source>
</evidence>
<dbReference type="PANTHER" id="PTHR47053:SF1">
    <property type="entry name" value="MUREIN DD-ENDOPEPTIDASE MEPH-RELATED"/>
    <property type="match status" value="1"/>
</dbReference>
<proteinExistence type="inferred from homology"/>
<dbReference type="EMBL" id="CP162599">
    <property type="protein sequence ID" value="XDK31844.1"/>
    <property type="molecule type" value="Genomic_DNA"/>
</dbReference>
<feature type="region of interest" description="Disordered" evidence="7">
    <location>
        <begin position="255"/>
        <end position="321"/>
    </location>
</feature>
<dbReference type="InterPro" id="IPR038765">
    <property type="entry name" value="Papain-like_cys_pep_sf"/>
</dbReference>
<comment type="similarity">
    <text evidence="1">Belongs to the peptidase C40 family.</text>
</comment>
<name>A0AB39HNH7_9BACI</name>
<organism evidence="10">
    <name type="scientific">Ornithinibacillus sp. 4-3</name>
    <dbReference type="NCBI Taxonomy" id="3231488"/>
    <lineage>
        <taxon>Bacteria</taxon>
        <taxon>Bacillati</taxon>
        <taxon>Bacillota</taxon>
        <taxon>Bacilli</taxon>
        <taxon>Bacillales</taxon>
        <taxon>Bacillaceae</taxon>
        <taxon>Ornithinibacillus</taxon>
    </lineage>
</organism>
<reference evidence="10" key="1">
    <citation type="submission" date="2024-07" db="EMBL/GenBank/DDBJ databases">
        <title>Halotolerant mesophilic bacterium Ornithinibacillus sp. 4-3, sp. nov., isolated from soil.</title>
        <authorList>
            <person name="Sidarenka A.V."/>
            <person name="Guliayeva D.E."/>
            <person name="Leanovich S.I."/>
            <person name="Hileuskaya K.S."/>
            <person name="Akhremchuk A.E."/>
            <person name="Sikolenko M.A."/>
            <person name="Valentovich L.N."/>
        </authorList>
    </citation>
    <scope>NUCLEOTIDE SEQUENCE</scope>
    <source>
        <strain evidence="10">4-3</strain>
    </source>
</reference>
<keyword evidence="6" id="KW-0175">Coiled coil</keyword>
<dbReference type="Gene3D" id="6.10.250.3150">
    <property type="match status" value="1"/>
</dbReference>
<dbReference type="InterPro" id="IPR051202">
    <property type="entry name" value="Peptidase_C40"/>
</dbReference>
<evidence type="ECO:0000256" key="8">
    <source>
        <dbReference type="SAM" id="SignalP"/>
    </source>
</evidence>
<evidence type="ECO:0000313" key="10">
    <source>
        <dbReference type="EMBL" id="XDK31844.1"/>
    </source>
</evidence>
<dbReference type="InterPro" id="IPR000064">
    <property type="entry name" value="NLP_P60_dom"/>
</dbReference>
<evidence type="ECO:0000256" key="2">
    <source>
        <dbReference type="ARBA" id="ARBA00022670"/>
    </source>
</evidence>
<keyword evidence="5" id="KW-0788">Thiol protease</keyword>
<dbReference type="AlphaFoldDB" id="A0AB39HNH7"/>
<dbReference type="PANTHER" id="PTHR47053">
    <property type="entry name" value="MUREIN DD-ENDOPEPTIDASE MEPH-RELATED"/>
    <property type="match status" value="1"/>
</dbReference>
<feature type="signal peptide" evidence="8">
    <location>
        <begin position="1"/>
        <end position="27"/>
    </location>
</feature>
<feature type="domain" description="NlpC/P60" evidence="9">
    <location>
        <begin position="317"/>
        <end position="437"/>
    </location>
</feature>
<feature type="chain" id="PRO_5044244074" evidence="8">
    <location>
        <begin position="28"/>
        <end position="438"/>
    </location>
</feature>
<dbReference type="InterPro" id="IPR057309">
    <property type="entry name" value="PcsB_CC"/>
</dbReference>
<evidence type="ECO:0000256" key="7">
    <source>
        <dbReference type="SAM" id="MobiDB-lite"/>
    </source>
</evidence>
<dbReference type="Pfam" id="PF00877">
    <property type="entry name" value="NLPC_P60"/>
    <property type="match status" value="1"/>
</dbReference>
<dbReference type="Pfam" id="PF24568">
    <property type="entry name" value="CC_PcsB"/>
    <property type="match status" value="1"/>
</dbReference>
<dbReference type="Gene3D" id="3.90.1720.10">
    <property type="entry name" value="endopeptidase domain like (from Nostoc punctiforme)"/>
    <property type="match status" value="1"/>
</dbReference>
<dbReference type="PROSITE" id="PS51935">
    <property type="entry name" value="NLPC_P60"/>
    <property type="match status" value="1"/>
</dbReference>
<feature type="coiled-coil region" evidence="6">
    <location>
        <begin position="26"/>
        <end position="131"/>
    </location>
</feature>
<protein>
    <submittedName>
        <fullName evidence="10">NlpC/P60 family protein</fullName>
    </submittedName>
</protein>
<evidence type="ECO:0000256" key="6">
    <source>
        <dbReference type="SAM" id="Coils"/>
    </source>
</evidence>
<dbReference type="GO" id="GO:0008234">
    <property type="term" value="F:cysteine-type peptidase activity"/>
    <property type="evidence" value="ECO:0007669"/>
    <property type="project" value="UniProtKB-KW"/>
</dbReference>
<evidence type="ECO:0000256" key="1">
    <source>
        <dbReference type="ARBA" id="ARBA00007074"/>
    </source>
</evidence>